<evidence type="ECO:0000256" key="2">
    <source>
        <dbReference type="ARBA" id="ARBA00022737"/>
    </source>
</evidence>
<dbReference type="GO" id="GO:0004930">
    <property type="term" value="F:G protein-coupled receptor activity"/>
    <property type="evidence" value="ECO:0007669"/>
    <property type="project" value="InterPro"/>
</dbReference>
<dbReference type="PANTHER" id="PTHR46682">
    <property type="entry name" value="ADHESION G-PROTEIN COUPLED RECEPTOR V1"/>
    <property type="match status" value="1"/>
</dbReference>
<keyword evidence="5" id="KW-0675">Receptor</keyword>
<dbReference type="GO" id="GO:0005737">
    <property type="term" value="C:cytoplasm"/>
    <property type="evidence" value="ECO:0007669"/>
    <property type="project" value="TreeGrafter"/>
</dbReference>
<dbReference type="Pfam" id="PF03160">
    <property type="entry name" value="Calx-beta"/>
    <property type="match status" value="4"/>
</dbReference>
<evidence type="ECO:0000256" key="3">
    <source>
        <dbReference type="ARBA" id="ARBA00022837"/>
    </source>
</evidence>
<keyword evidence="6" id="KW-1185">Reference proteome</keyword>
<evidence type="ECO:0000256" key="1">
    <source>
        <dbReference type="ARBA" id="ARBA00022729"/>
    </source>
</evidence>
<reference evidence="5" key="1">
    <citation type="submission" date="2020-04" db="EMBL/GenBank/DDBJ databases">
        <authorList>
            <person name="Alioto T."/>
            <person name="Alioto T."/>
            <person name="Gomez Garrido J."/>
        </authorList>
    </citation>
    <scope>NUCLEOTIDE SEQUENCE</scope>
    <source>
        <strain evidence="5">A484AB</strain>
    </source>
</reference>
<feature type="compositionally biased region" description="Basic and acidic residues" evidence="4">
    <location>
        <begin position="1"/>
        <end position="15"/>
    </location>
</feature>
<feature type="non-terminal residue" evidence="5">
    <location>
        <position position="1"/>
    </location>
</feature>
<dbReference type="GO" id="GO:0071277">
    <property type="term" value="P:cellular response to calcium ion"/>
    <property type="evidence" value="ECO:0007669"/>
    <property type="project" value="TreeGrafter"/>
</dbReference>
<name>A0A7D9LKV3_PARCT</name>
<dbReference type="PANTHER" id="PTHR46682:SF1">
    <property type="entry name" value="ADHESION G-PROTEIN COUPLED RECEPTOR V1"/>
    <property type="match status" value="1"/>
</dbReference>
<feature type="region of interest" description="Disordered" evidence="4">
    <location>
        <begin position="1"/>
        <end position="23"/>
    </location>
</feature>
<dbReference type="EMBL" id="CACRXK020020559">
    <property type="protein sequence ID" value="CAB4034949.1"/>
    <property type="molecule type" value="Genomic_DNA"/>
</dbReference>
<keyword evidence="3" id="KW-0106">Calcium</keyword>
<sequence length="622" mass="67529">IFNSTEDFHGPHKNDPIFSTGQTSSDECRFFVKDDTEPEGDEIYAVHLGLIPGNAVIDVAYIKILANDDGNGVVGFGVPNGISVQEPRTAGGVAEKLPMRRSIGTFGAISVQWRVASSVANNDVTPTFGVVEFQTGENVKNLEFFVRPDLLIEQDENFEFELTSVSGGARLNTTLSKVLVRILANDIPVRFALSHIIVLENQTNVAVWIYRGLDTSGTNIVASIDRTSSAVWYLQSDGAVGNQDFHQASGTMVFGNRETRKMINVTIIDDSSPEKSENFTVHLTNLSADVTLVSPSECTIQILHSDDHVGVFGLSGDGNITVNEDGGSNLVEININRTAGAFGMVNLTWMVTSSQGGDLSNQISPLHGAVTFSDGERQKMVNINVTDDMVPEEAFWFVVELTSTNGGRITNDPSRRSQKVIIRDSDDVYGVFELSNGTYQILSLTSRPRMVNFAISRSGGNLGTVSVGYLVTYHAVDGSEHTTSIGIQRSGTILFSSGQSNAAISLNISREGFIRANSVFWIRLTSVKLVRPENTLVPPTTPRFGPRTSANLTVHPQYADGEIGFEEVSVTVTEPENGRPKEINLAVFRDGTLYRASLMWSIIGVKTSQDLNPTSGSLVFET</sequence>
<dbReference type="GO" id="GO:0010855">
    <property type="term" value="F:adenylate cyclase inhibitor activity"/>
    <property type="evidence" value="ECO:0007669"/>
    <property type="project" value="TreeGrafter"/>
</dbReference>
<dbReference type="InterPro" id="IPR038081">
    <property type="entry name" value="CalX-like_sf"/>
</dbReference>
<dbReference type="SMART" id="SM00237">
    <property type="entry name" value="Calx_beta"/>
    <property type="match status" value="3"/>
</dbReference>
<dbReference type="GO" id="GO:0001965">
    <property type="term" value="F:G-protein alpha-subunit binding"/>
    <property type="evidence" value="ECO:0007669"/>
    <property type="project" value="TreeGrafter"/>
</dbReference>
<dbReference type="Proteomes" id="UP001152795">
    <property type="component" value="Unassembled WGS sequence"/>
</dbReference>
<proteinExistence type="predicted"/>
<dbReference type="GO" id="GO:0016020">
    <property type="term" value="C:membrane"/>
    <property type="evidence" value="ECO:0007669"/>
    <property type="project" value="InterPro"/>
</dbReference>
<dbReference type="InterPro" id="IPR026919">
    <property type="entry name" value="ADGRV1"/>
</dbReference>
<evidence type="ECO:0000313" key="6">
    <source>
        <dbReference type="Proteomes" id="UP001152795"/>
    </source>
</evidence>
<comment type="caution">
    <text evidence="5">The sequence shown here is derived from an EMBL/GenBank/DDBJ whole genome shotgun (WGS) entry which is preliminary data.</text>
</comment>
<keyword evidence="1" id="KW-0732">Signal</keyword>
<dbReference type="SUPFAM" id="SSF141072">
    <property type="entry name" value="CalX-like"/>
    <property type="match status" value="5"/>
</dbReference>
<evidence type="ECO:0000256" key="4">
    <source>
        <dbReference type="SAM" id="MobiDB-lite"/>
    </source>
</evidence>
<organism evidence="5 6">
    <name type="scientific">Paramuricea clavata</name>
    <name type="common">Red gorgonian</name>
    <name type="synonym">Violescent sea-whip</name>
    <dbReference type="NCBI Taxonomy" id="317549"/>
    <lineage>
        <taxon>Eukaryota</taxon>
        <taxon>Metazoa</taxon>
        <taxon>Cnidaria</taxon>
        <taxon>Anthozoa</taxon>
        <taxon>Octocorallia</taxon>
        <taxon>Malacalcyonacea</taxon>
        <taxon>Plexauridae</taxon>
        <taxon>Paramuricea</taxon>
    </lineage>
</organism>
<dbReference type="AlphaFoldDB" id="A0A7D9LKV3"/>
<protein>
    <submittedName>
        <fullName evidence="5">G- coupled receptor 98-like</fullName>
    </submittedName>
</protein>
<gene>
    <name evidence="5" type="ORF">PACLA_8A089544</name>
</gene>
<dbReference type="OrthoDB" id="6021847at2759"/>
<dbReference type="FunFam" id="2.60.40.2030:FF:000017">
    <property type="entry name" value="Adhesion G protein-coupled receptor V1"/>
    <property type="match status" value="1"/>
</dbReference>
<evidence type="ECO:0000313" key="5">
    <source>
        <dbReference type="EMBL" id="CAB4034949.1"/>
    </source>
</evidence>
<dbReference type="InterPro" id="IPR003644">
    <property type="entry name" value="Calx_beta"/>
</dbReference>
<keyword evidence="2" id="KW-0677">Repeat</keyword>
<accession>A0A7D9LKV3</accession>
<feature type="non-terminal residue" evidence="5">
    <location>
        <position position="622"/>
    </location>
</feature>
<dbReference type="Gene3D" id="2.60.40.2030">
    <property type="match status" value="4"/>
</dbReference>